<protein>
    <submittedName>
        <fullName evidence="2">Uncharacterized protein</fullName>
    </submittedName>
</protein>
<dbReference type="Proteomes" id="UP000886857">
    <property type="component" value="Unassembled WGS sequence"/>
</dbReference>
<name>A0A9D1SVQ6_9FIRM</name>
<organism evidence="2 3">
    <name type="scientific">Candidatus Limadaptatus stercoripullorum</name>
    <dbReference type="NCBI Taxonomy" id="2840846"/>
    <lineage>
        <taxon>Bacteria</taxon>
        <taxon>Bacillati</taxon>
        <taxon>Bacillota</taxon>
        <taxon>Clostridia</taxon>
        <taxon>Eubacteriales</taxon>
        <taxon>Candidatus Limadaptatus</taxon>
    </lineage>
</organism>
<feature type="signal peptide" evidence="1">
    <location>
        <begin position="1"/>
        <end position="25"/>
    </location>
</feature>
<evidence type="ECO:0000313" key="3">
    <source>
        <dbReference type="Proteomes" id="UP000886857"/>
    </source>
</evidence>
<evidence type="ECO:0000256" key="1">
    <source>
        <dbReference type="SAM" id="SignalP"/>
    </source>
</evidence>
<reference evidence="2" key="2">
    <citation type="journal article" date="2021" name="PeerJ">
        <title>Extensive microbial diversity within the chicken gut microbiome revealed by metagenomics and culture.</title>
        <authorList>
            <person name="Gilroy R."/>
            <person name="Ravi A."/>
            <person name="Getino M."/>
            <person name="Pursley I."/>
            <person name="Horton D.L."/>
            <person name="Alikhan N.F."/>
            <person name="Baker D."/>
            <person name="Gharbi K."/>
            <person name="Hall N."/>
            <person name="Watson M."/>
            <person name="Adriaenssens E.M."/>
            <person name="Foster-Nyarko E."/>
            <person name="Jarju S."/>
            <person name="Secka A."/>
            <person name="Antonio M."/>
            <person name="Oren A."/>
            <person name="Chaudhuri R.R."/>
            <person name="La Ragione R."/>
            <person name="Hildebrand F."/>
            <person name="Pallen M.J."/>
        </authorList>
    </citation>
    <scope>NUCLEOTIDE SEQUENCE</scope>
    <source>
        <strain evidence="2">10406</strain>
    </source>
</reference>
<keyword evidence="1" id="KW-0732">Signal</keyword>
<proteinExistence type="predicted"/>
<reference evidence="2" key="1">
    <citation type="submission" date="2020-10" db="EMBL/GenBank/DDBJ databases">
        <authorList>
            <person name="Gilroy R."/>
        </authorList>
    </citation>
    <scope>NUCLEOTIDE SEQUENCE</scope>
    <source>
        <strain evidence="2">10406</strain>
    </source>
</reference>
<accession>A0A9D1SVQ6</accession>
<comment type="caution">
    <text evidence="2">The sequence shown here is derived from an EMBL/GenBank/DDBJ whole genome shotgun (WGS) entry which is preliminary data.</text>
</comment>
<feature type="chain" id="PRO_5038658129" evidence="1">
    <location>
        <begin position="26"/>
        <end position="354"/>
    </location>
</feature>
<dbReference type="EMBL" id="DVOE01000015">
    <property type="protein sequence ID" value="HIU98464.1"/>
    <property type="molecule type" value="Genomic_DNA"/>
</dbReference>
<evidence type="ECO:0000313" key="2">
    <source>
        <dbReference type="EMBL" id="HIU98464.1"/>
    </source>
</evidence>
<dbReference type="AlphaFoldDB" id="A0A9D1SVQ6"/>
<gene>
    <name evidence="2" type="ORF">IAC73_01300</name>
</gene>
<sequence length="354" mass="37853">MKTKRLLISLVAVLTIGVLALALVACDPKTPAGENDTAAVGSNTHTIGYAVASAASMMSASGGSASAASAAADNSAYGEISGEINASSSSMLKKIAEQIEAIEDFIDRSSVVVKTEISDRTDFSHKLTISAVSALTGEADEYVLYYNTHLLADDDDDDDDIDLESESEYRLDGILFQGDKEFEISGEMEIESEGDENEQEFSMTASDSLGNMIRLEQEFSTETGEIEEELNYEVHILGVGVYSFSLEFETDEDGEELVVRSNTLGVDAIDELFGTEIRYSRGVNAAGNKCVKVDIMKSVAGVKLRAGLDVYYIADAETGELTIGYTARGGADWNDLYEALFGAEEAPAEGTQTA</sequence>
<dbReference type="PROSITE" id="PS51257">
    <property type="entry name" value="PROKAR_LIPOPROTEIN"/>
    <property type="match status" value="1"/>
</dbReference>